<dbReference type="EMBL" id="KE343961">
    <property type="protein sequence ID" value="EXB49814.1"/>
    <property type="molecule type" value="Genomic_DNA"/>
</dbReference>
<gene>
    <name evidence="1" type="ORF">L484_006352</name>
</gene>
<dbReference type="GO" id="GO:0006890">
    <property type="term" value="P:retrograde vesicle-mediated transport, Golgi to endoplasmic reticulum"/>
    <property type="evidence" value="ECO:0007669"/>
    <property type="project" value="InterPro"/>
</dbReference>
<dbReference type="InterPro" id="IPR042044">
    <property type="entry name" value="EXOC6PINT-1/Sec15/Tip20_C_dom2"/>
</dbReference>
<dbReference type="Gene3D" id="1.20.58.670">
    <property type="entry name" value="Dsl1p vesicle tethering complex, Tip20p subunit, domain D"/>
    <property type="match status" value="1"/>
</dbReference>
<organism evidence="1 2">
    <name type="scientific">Morus notabilis</name>
    <dbReference type="NCBI Taxonomy" id="981085"/>
    <lineage>
        <taxon>Eukaryota</taxon>
        <taxon>Viridiplantae</taxon>
        <taxon>Streptophyta</taxon>
        <taxon>Embryophyta</taxon>
        <taxon>Tracheophyta</taxon>
        <taxon>Spermatophyta</taxon>
        <taxon>Magnoliopsida</taxon>
        <taxon>eudicotyledons</taxon>
        <taxon>Gunneridae</taxon>
        <taxon>Pentapetalae</taxon>
        <taxon>rosids</taxon>
        <taxon>fabids</taxon>
        <taxon>Rosales</taxon>
        <taxon>Moraceae</taxon>
        <taxon>Moreae</taxon>
        <taxon>Morus</taxon>
    </lineage>
</organism>
<dbReference type="PROSITE" id="PS51386">
    <property type="entry name" value="RINT1_TIP20"/>
    <property type="match status" value="1"/>
</dbReference>
<evidence type="ECO:0000313" key="2">
    <source>
        <dbReference type="Proteomes" id="UP000030645"/>
    </source>
</evidence>
<accession>W9QPT2</accession>
<protein>
    <submittedName>
        <fullName evidence="1">Uncharacterized protein</fullName>
    </submittedName>
</protein>
<evidence type="ECO:0000313" key="1">
    <source>
        <dbReference type="EMBL" id="EXB49814.1"/>
    </source>
</evidence>
<dbReference type="eggNOG" id="KOG2218">
    <property type="taxonomic scope" value="Eukaryota"/>
</dbReference>
<dbReference type="GO" id="GO:0006888">
    <property type="term" value="P:endoplasmic reticulum to Golgi vesicle-mediated transport"/>
    <property type="evidence" value="ECO:0007669"/>
    <property type="project" value="InterPro"/>
</dbReference>
<reference evidence="2" key="1">
    <citation type="submission" date="2013-01" db="EMBL/GenBank/DDBJ databases">
        <title>Draft Genome Sequence of a Mulberry Tree, Morus notabilis C.K. Schneid.</title>
        <authorList>
            <person name="He N."/>
            <person name="Zhao S."/>
        </authorList>
    </citation>
    <scope>NUCLEOTIDE SEQUENCE</scope>
</reference>
<dbReference type="Pfam" id="PF04437">
    <property type="entry name" value="RINT1_TIP1"/>
    <property type="match status" value="1"/>
</dbReference>
<keyword evidence="2" id="KW-1185">Reference proteome</keyword>
<dbReference type="GO" id="GO:0070939">
    <property type="term" value="C:Dsl1/NZR complex"/>
    <property type="evidence" value="ECO:0007669"/>
    <property type="project" value="InterPro"/>
</dbReference>
<name>W9QPT2_9ROSA</name>
<dbReference type="GO" id="GO:0060628">
    <property type="term" value="P:regulation of ER to Golgi vesicle-mediated transport"/>
    <property type="evidence" value="ECO:0007669"/>
    <property type="project" value="TreeGrafter"/>
</dbReference>
<sequence length="895" mass="102100">METPALPKYSELSSEQLRFLDDHFGAPEDPLLLHKAPHDLLAVVRKQCSDLDSDLLRLQGRLAKCSVSWISRSFAAKSAAHSLALSLQNLNLITSPNGIGLKRFHGVLGRELPQLAREVVRIDEIRSYLETTLQLEALVGDLEDAVFCFMKCQTGNMFSAKLSNSSISSDSRTKNEKLLQAIKAMNSIEDMLVDLVGRQTHWHRLLKSVDARVDKTLAILRPQVSADHRALLVSLGWPPKLSTPKIEVGRITDLPNPLVIMQGEKGKCYSDSFIALCALQHFQTRREVRQLNFLGQRKYKIQLWAIDELVSPIASRMEYHFSKWVDQPEFIFALTYKITRNFIAGIDDVLQPLIDRARLVSCSATEAWVSAMVQTLSRFLETRMFSALTEKYKETQMKYEVIPSWLHLIDLTISLDKQMRSLVSLETNHFLTESERAEGGLSRGISLLSIFCDRPEWLKIWAKIELKNACKKLKTDLQDERCWRVNDKHQAGLQSESESEHYLLSTREDHKAPPVAESALKIAWEIIERCQSLPCVLPRMKFIRSTAAKFLWYFFKVLLLWHKGIEISADNFDDDASSRVCILINAARYTEFRLRQWSDDVDFLEMKVAENDCGNHGKGERNDNSCFFEEEIKSLSELETNWLMDIIAVILLQFETLSWEYVKQAKHLEEEKDGCVEVLLGSNLAVTADFVEALDTLRSNVHALKQILNPKDFLDLWRSVAEGLDHFIFSSNILTEMQFYDTRINQFETDMHALICLKNFTLPPDKALTAYALSPGSSFVLCGAPSLSSSLPPLAQSTRRRRLLRAAPDHRCGFRAASVKIEVSAEDLASLSLLDVAAEKRIERLAMKVGENLFNFMQLFCGVDGSKLEVPVDILDRWFKKFREKARRPREFLTS</sequence>
<dbReference type="AlphaFoldDB" id="W9QPT2"/>
<dbReference type="STRING" id="981085.W9QPT2"/>
<proteinExistence type="predicted"/>
<dbReference type="Proteomes" id="UP000030645">
    <property type="component" value="Unassembled WGS sequence"/>
</dbReference>
<dbReference type="PANTHER" id="PTHR13520">
    <property type="entry name" value="RAD50-INTERACTING PROTEIN 1 RINT-1"/>
    <property type="match status" value="1"/>
</dbReference>
<dbReference type="InterPro" id="IPR007528">
    <property type="entry name" value="RINT1_Tip20"/>
</dbReference>
<dbReference type="PANTHER" id="PTHR13520:SF0">
    <property type="entry name" value="RAD50-INTERACTING PROTEIN 1"/>
    <property type="match status" value="1"/>
</dbReference>